<protein>
    <submittedName>
        <fullName evidence="1">Uncharacterized protein</fullName>
    </submittedName>
</protein>
<keyword evidence="2" id="KW-1185">Reference proteome</keyword>
<name>A0ACB9MQ06_9MYRT</name>
<evidence type="ECO:0000313" key="2">
    <source>
        <dbReference type="Proteomes" id="UP001057402"/>
    </source>
</evidence>
<dbReference type="EMBL" id="CM042888">
    <property type="protein sequence ID" value="KAI4326398.1"/>
    <property type="molecule type" value="Genomic_DNA"/>
</dbReference>
<organism evidence="1 2">
    <name type="scientific">Melastoma candidum</name>
    <dbReference type="NCBI Taxonomy" id="119954"/>
    <lineage>
        <taxon>Eukaryota</taxon>
        <taxon>Viridiplantae</taxon>
        <taxon>Streptophyta</taxon>
        <taxon>Embryophyta</taxon>
        <taxon>Tracheophyta</taxon>
        <taxon>Spermatophyta</taxon>
        <taxon>Magnoliopsida</taxon>
        <taxon>eudicotyledons</taxon>
        <taxon>Gunneridae</taxon>
        <taxon>Pentapetalae</taxon>
        <taxon>rosids</taxon>
        <taxon>malvids</taxon>
        <taxon>Myrtales</taxon>
        <taxon>Melastomataceae</taxon>
        <taxon>Melastomatoideae</taxon>
        <taxon>Melastomateae</taxon>
        <taxon>Melastoma</taxon>
    </lineage>
</organism>
<proteinExistence type="predicted"/>
<reference evidence="2" key="1">
    <citation type="journal article" date="2023" name="Front. Plant Sci.">
        <title>Chromosomal-level genome assembly of Melastoma candidum provides insights into trichome evolution.</title>
        <authorList>
            <person name="Zhong Y."/>
            <person name="Wu W."/>
            <person name="Sun C."/>
            <person name="Zou P."/>
            <person name="Liu Y."/>
            <person name="Dai S."/>
            <person name="Zhou R."/>
        </authorList>
    </citation>
    <scope>NUCLEOTIDE SEQUENCE [LARGE SCALE GENOMIC DNA]</scope>
</reference>
<sequence>MEGCDRGDPDASAALEAPPRDGSVIDDDLIDVDDGSVFFGDLHLPEFPCMSSSSSSSSTPAPVKPSRPSPTSSSASLGAAAASSSCATSWALLGGDVVGVEERENRVQVQVGDCGGHDQSDALASTASMEMILEKPSEEDAVVAGAEDGSGSSAADAAMSAIDACMDVMENFGYMELLEGDDMFDPTSIFQSDNLFDQDVNHVGCFGEDHAGQEYPHELIPQHDENEAVPVAGTRCDEVAGAEVGDDLGAVFLEWLRANRDSISVEDLRKVKIKKSTIETAARRFGGGKEAMKQLLKLILEWVQTNHLPRKYAVESSSTFPDFYQQFIQQNPTPGFTAPQPGSTMVAVPITSDSCFAPQWAPPPPLFTHPGMDPGLTGNGTYMGSEPMDFPMVDPAHSWPLAIQWPHYEYMENFQPALGSPQGFVGGSGFGYPGQYPLPYFSGSSSSHMKFARLGSSATKEARKKRMARQRRLQSHHHHHHHQRVGSSHRQDTSQHTVAVEQQTAGKIGSENYSTDDAGQVGGNANWMYWPPAMQGGMLASEPLLVQQPEVPPPQSFQQQIPAQQPDRRQAWKPESNLKFLLQKVLKQSDVGNLGRIVLPKKEAETHLPELEARDGISIAMEDIGTCRVWNMRYRFHPIPHRAPEFRTSMESTSRILTFCFRFWPNNKSRMYLLENTGDFVRANGLEEGDFILIYSDMKCGKYLIRGVKVRQPEGTTRAATKRPDKAQIKIHNNGGGGRAGTEK</sequence>
<comment type="caution">
    <text evidence="1">The sequence shown here is derived from an EMBL/GenBank/DDBJ whole genome shotgun (WGS) entry which is preliminary data.</text>
</comment>
<evidence type="ECO:0000313" key="1">
    <source>
        <dbReference type="EMBL" id="KAI4326398.1"/>
    </source>
</evidence>
<gene>
    <name evidence="1" type="ORF">MLD38_031719</name>
</gene>
<dbReference type="Proteomes" id="UP001057402">
    <property type="component" value="Chromosome 9"/>
</dbReference>
<accession>A0ACB9MQ06</accession>